<evidence type="ECO:0000313" key="10">
    <source>
        <dbReference type="Proteomes" id="UP001494902"/>
    </source>
</evidence>
<dbReference type="InterPro" id="IPR044527">
    <property type="entry name" value="NrtA/CpmA_ABC-bd_dom"/>
</dbReference>
<sequence length="369" mass="38540">MSPHVLRPDSGRRSSRRRTAAVLLALLATVGVLAGCTRADESGTAAGETSPAAEVRLGYFPNITHAPALIGVEQGLFAEELGDTTLTPQTFNAGPDQVNALLGGSIDVSFIGSGPTINAFAQSNGEAVRLVAGSTSAGAQLVVSPDITSPEQLRGKTIATPQLGNTQDVALKTWLSEQDIPIGDGPDAVTVQNIENPQTLDLFRSGQVAGGWLPEPWSSRLVDAGASVLLDERELWENGEFPTTVIIVRTEFLRDHPETVEAILRGEQRAIELIRDQPDEAKTVTNAAIEEITGNALAQPILDRAFTELTFDSDPLAGTFPQLAQDAVTAGVADSAADLNGLVDLTALNTVRESAGEPAADPAGLAAAN</sequence>
<evidence type="ECO:0000256" key="8">
    <source>
        <dbReference type="ARBA" id="ARBA00023136"/>
    </source>
</evidence>
<name>A0ABV1KIR9_9PSEU</name>
<dbReference type="PANTHER" id="PTHR30024:SF47">
    <property type="entry name" value="TAURINE-BINDING PERIPLASMIC PROTEIN"/>
    <property type="match status" value="1"/>
</dbReference>
<dbReference type="PANTHER" id="PTHR30024">
    <property type="entry name" value="ALIPHATIC SULFONATES-BINDING PROTEIN-RELATED"/>
    <property type="match status" value="1"/>
</dbReference>
<evidence type="ECO:0000256" key="7">
    <source>
        <dbReference type="ARBA" id="ARBA00022729"/>
    </source>
</evidence>
<keyword evidence="10" id="KW-1185">Reference proteome</keyword>
<dbReference type="CDD" id="cd13553">
    <property type="entry name" value="PBP2_NrtA_CpmA_like"/>
    <property type="match status" value="1"/>
</dbReference>
<evidence type="ECO:0000256" key="4">
    <source>
        <dbReference type="ARBA" id="ARBA00022448"/>
    </source>
</evidence>
<comment type="subcellular location">
    <subcellularLocation>
        <location evidence="2">Cell inner membrane</location>
    </subcellularLocation>
    <subcellularLocation>
        <location evidence="1">Periplasm</location>
    </subcellularLocation>
</comment>
<keyword evidence="8" id="KW-0472">Membrane</keyword>
<reference evidence="9 10" key="1">
    <citation type="submission" date="2024-03" db="EMBL/GenBank/DDBJ databases">
        <title>Draft genome sequence of Pseudonocardia nematodicida JCM 31783.</title>
        <authorList>
            <person name="Butdee W."/>
            <person name="Duangmal K."/>
        </authorList>
    </citation>
    <scope>NUCLEOTIDE SEQUENCE [LARGE SCALE GENOMIC DNA]</scope>
    <source>
        <strain evidence="9 10">JCM 31783</strain>
    </source>
</reference>
<keyword evidence="4" id="KW-0813">Transport</keyword>
<proteinExistence type="inferred from homology"/>
<keyword evidence="6" id="KW-0997">Cell inner membrane</keyword>
<evidence type="ECO:0000256" key="1">
    <source>
        <dbReference type="ARBA" id="ARBA00004418"/>
    </source>
</evidence>
<dbReference type="EMBL" id="JBEDNQ010000014">
    <property type="protein sequence ID" value="MEQ3554340.1"/>
    <property type="molecule type" value="Genomic_DNA"/>
</dbReference>
<evidence type="ECO:0000256" key="6">
    <source>
        <dbReference type="ARBA" id="ARBA00022519"/>
    </source>
</evidence>
<keyword evidence="5" id="KW-1003">Cell membrane</keyword>
<dbReference type="SUPFAM" id="SSF53850">
    <property type="entry name" value="Periplasmic binding protein-like II"/>
    <property type="match status" value="1"/>
</dbReference>
<dbReference type="Proteomes" id="UP001494902">
    <property type="component" value="Unassembled WGS sequence"/>
</dbReference>
<dbReference type="RefSeq" id="WP_349301412.1">
    <property type="nucleotide sequence ID" value="NZ_JBEDNQ010000014.1"/>
</dbReference>
<dbReference type="Pfam" id="PF13379">
    <property type="entry name" value="NMT1_2"/>
    <property type="match status" value="1"/>
</dbReference>
<keyword evidence="7" id="KW-0732">Signal</keyword>
<comment type="similarity">
    <text evidence="3">Belongs to the bacterial solute-binding protein SsuA/TauA family.</text>
</comment>
<evidence type="ECO:0000256" key="5">
    <source>
        <dbReference type="ARBA" id="ARBA00022475"/>
    </source>
</evidence>
<evidence type="ECO:0000256" key="2">
    <source>
        <dbReference type="ARBA" id="ARBA00004533"/>
    </source>
</evidence>
<organism evidence="9 10">
    <name type="scientific">Pseudonocardia nematodicida</name>
    <dbReference type="NCBI Taxonomy" id="1206997"/>
    <lineage>
        <taxon>Bacteria</taxon>
        <taxon>Bacillati</taxon>
        <taxon>Actinomycetota</taxon>
        <taxon>Actinomycetes</taxon>
        <taxon>Pseudonocardiales</taxon>
        <taxon>Pseudonocardiaceae</taxon>
        <taxon>Pseudonocardia</taxon>
    </lineage>
</organism>
<dbReference type="Gene3D" id="3.40.190.10">
    <property type="entry name" value="Periplasmic binding protein-like II"/>
    <property type="match status" value="2"/>
</dbReference>
<comment type="caution">
    <text evidence="9">The sequence shown here is derived from an EMBL/GenBank/DDBJ whole genome shotgun (WGS) entry which is preliminary data.</text>
</comment>
<evidence type="ECO:0000313" key="9">
    <source>
        <dbReference type="EMBL" id="MEQ3554340.1"/>
    </source>
</evidence>
<evidence type="ECO:0000256" key="3">
    <source>
        <dbReference type="ARBA" id="ARBA00010742"/>
    </source>
</evidence>
<accession>A0ABV1KIR9</accession>
<gene>
    <name evidence="9" type="ORF">WIS52_28065</name>
</gene>
<protein>
    <submittedName>
        <fullName evidence="9">ABC transporter substrate-binding protein</fullName>
    </submittedName>
</protein>